<dbReference type="Pfam" id="PF07690">
    <property type="entry name" value="MFS_1"/>
    <property type="match status" value="1"/>
</dbReference>
<evidence type="ECO:0000256" key="2">
    <source>
        <dbReference type="ARBA" id="ARBA00022692"/>
    </source>
</evidence>
<dbReference type="PANTHER" id="PTHR23521:SF3">
    <property type="entry name" value="MFS TRANSPORTER"/>
    <property type="match status" value="1"/>
</dbReference>
<dbReference type="AlphaFoldDB" id="K8XF71"/>
<keyword evidence="3 6" id="KW-1133">Transmembrane helix</keyword>
<evidence type="ECO:0000256" key="5">
    <source>
        <dbReference type="SAM" id="MobiDB-lite"/>
    </source>
</evidence>
<dbReference type="SUPFAM" id="SSF103473">
    <property type="entry name" value="MFS general substrate transporter"/>
    <property type="match status" value="1"/>
</dbReference>
<keyword evidence="4 6" id="KW-0472">Membrane</keyword>
<evidence type="ECO:0000313" key="8">
    <source>
        <dbReference type="EMBL" id="EKT76942.1"/>
    </source>
</evidence>
<feature type="compositionally biased region" description="Basic residues" evidence="5">
    <location>
        <begin position="403"/>
        <end position="415"/>
    </location>
</feature>
<accession>K8XF71</accession>
<evidence type="ECO:0000256" key="1">
    <source>
        <dbReference type="ARBA" id="ARBA00004651"/>
    </source>
</evidence>
<comment type="subcellular location">
    <subcellularLocation>
        <location evidence="1">Cell membrane</location>
        <topology evidence="1">Multi-pass membrane protein</topology>
    </subcellularLocation>
</comment>
<feature type="transmembrane region" description="Helical" evidence="6">
    <location>
        <begin position="376"/>
        <end position="397"/>
    </location>
</feature>
<evidence type="ECO:0000256" key="6">
    <source>
        <dbReference type="SAM" id="Phobius"/>
    </source>
</evidence>
<feature type="transmembrane region" description="Helical" evidence="6">
    <location>
        <begin position="231"/>
        <end position="251"/>
    </location>
</feature>
<dbReference type="Gene3D" id="1.20.1250.20">
    <property type="entry name" value="MFS general substrate transporter like domains"/>
    <property type="match status" value="2"/>
</dbReference>
<feature type="transmembrane region" description="Helical" evidence="6">
    <location>
        <begin position="142"/>
        <end position="162"/>
    </location>
</feature>
<sequence>MTRPDAEHPTTPTQRPGLALALVAASTFLSMSVWFSASFVIPQLTTAWDLSPTGSSLLTITVQIGFVIGALASAATGLADAIPPRLLMCAGAFGAALANLGLLWADDLTTALPLRLTTGICLAAVYPPALKEISTWFTKGRGTALGIMIGALTLGSALPHLVSSFGPIHWHHVIIATSAMTATGAATILLLRGDDPYPFPQRPFNIRALASLRNKHVALANLGYMGHMWELYAMWAWVGAYLAALPTISALPNPATTASALAFLCIGAGALGCLAGGNLSDRYGRAQSALISLLCSGAAALTLAVIGTGPLPVVLALCVFWGFWVIADSAQFSAIVTEHADPVYIGGALSIQLALGYLTTTVSLWLVPVLVQNHSWATALATLAIGPAIGAIAMAVLTMSRTRRSRPSPTARHRCSTVTGPLDDAGNR</sequence>
<dbReference type="GO" id="GO:0005886">
    <property type="term" value="C:plasma membrane"/>
    <property type="evidence" value="ECO:0007669"/>
    <property type="project" value="UniProtKB-SubCell"/>
</dbReference>
<comment type="caution">
    <text evidence="8">The sequence shown here is derived from an EMBL/GenBank/DDBJ whole genome shotgun (WGS) entry which is preliminary data.</text>
</comment>
<protein>
    <submittedName>
        <fullName evidence="8">MFS transporter</fullName>
    </submittedName>
</protein>
<dbReference type="RefSeq" id="WP_005264790.1">
    <property type="nucleotide sequence ID" value="NZ_AJYC02000180.1"/>
</dbReference>
<proteinExistence type="predicted"/>
<keyword evidence="2 6" id="KW-0812">Transmembrane</keyword>
<reference evidence="8 9" key="1">
    <citation type="journal article" date="2013" name="Genome Announc.">
        <title>Draft Genome Sequence of Rhodococcus opacus Strain M213 Shows a Diverse Catabolic Potential.</title>
        <authorList>
            <person name="Pathak A."/>
            <person name="Green S.J."/>
            <person name="Ogram A."/>
            <person name="Chauhan A."/>
        </authorList>
    </citation>
    <scope>NUCLEOTIDE SEQUENCE [LARGE SCALE GENOMIC DNA]</scope>
    <source>
        <strain evidence="8 9">M213</strain>
    </source>
</reference>
<name>K8XF71_RHOOP</name>
<gene>
    <name evidence="8" type="ORF">WSS_A40210</name>
</gene>
<evidence type="ECO:0000313" key="9">
    <source>
        <dbReference type="Proteomes" id="UP000005951"/>
    </source>
</evidence>
<evidence type="ECO:0000256" key="4">
    <source>
        <dbReference type="ARBA" id="ARBA00023136"/>
    </source>
</evidence>
<dbReference type="InterPro" id="IPR011701">
    <property type="entry name" value="MFS"/>
</dbReference>
<evidence type="ECO:0000259" key="7">
    <source>
        <dbReference type="PROSITE" id="PS50850"/>
    </source>
</evidence>
<evidence type="ECO:0000256" key="3">
    <source>
        <dbReference type="ARBA" id="ARBA00022989"/>
    </source>
</evidence>
<dbReference type="InterPro" id="IPR020846">
    <property type="entry name" value="MFS_dom"/>
</dbReference>
<dbReference type="Proteomes" id="UP000005951">
    <property type="component" value="Unassembled WGS sequence"/>
</dbReference>
<feature type="transmembrane region" description="Helical" evidence="6">
    <location>
        <begin position="343"/>
        <end position="370"/>
    </location>
</feature>
<feature type="transmembrane region" description="Helical" evidence="6">
    <location>
        <begin position="57"/>
        <end position="79"/>
    </location>
</feature>
<dbReference type="PROSITE" id="PS50850">
    <property type="entry name" value="MFS"/>
    <property type="match status" value="1"/>
</dbReference>
<feature type="domain" description="Major facilitator superfamily (MFS) profile" evidence="7">
    <location>
        <begin position="18"/>
        <end position="402"/>
    </location>
</feature>
<feature type="transmembrane region" description="Helical" evidence="6">
    <location>
        <begin position="257"/>
        <end position="277"/>
    </location>
</feature>
<dbReference type="EMBL" id="AJYC02000180">
    <property type="protein sequence ID" value="EKT76942.1"/>
    <property type="molecule type" value="Genomic_DNA"/>
</dbReference>
<feature type="region of interest" description="Disordered" evidence="5">
    <location>
        <begin position="403"/>
        <end position="428"/>
    </location>
</feature>
<dbReference type="InterPro" id="IPR036259">
    <property type="entry name" value="MFS_trans_sf"/>
</dbReference>
<feature type="transmembrane region" description="Helical" evidence="6">
    <location>
        <begin position="168"/>
        <end position="191"/>
    </location>
</feature>
<dbReference type="PANTHER" id="PTHR23521">
    <property type="entry name" value="TRANSPORTER MFS SUPERFAMILY"/>
    <property type="match status" value="1"/>
</dbReference>
<dbReference type="GO" id="GO:0022857">
    <property type="term" value="F:transmembrane transporter activity"/>
    <property type="evidence" value="ECO:0007669"/>
    <property type="project" value="InterPro"/>
</dbReference>
<organism evidence="8 9">
    <name type="scientific">Rhodococcus opacus M213</name>
    <dbReference type="NCBI Taxonomy" id="1129896"/>
    <lineage>
        <taxon>Bacteria</taxon>
        <taxon>Bacillati</taxon>
        <taxon>Actinomycetota</taxon>
        <taxon>Actinomycetes</taxon>
        <taxon>Mycobacteriales</taxon>
        <taxon>Nocardiaceae</taxon>
        <taxon>Rhodococcus</taxon>
    </lineage>
</organism>
<feature type="transmembrane region" description="Helical" evidence="6">
    <location>
        <begin position="86"/>
        <end position="105"/>
    </location>
</feature>